<keyword evidence="4 7" id="KW-0812">Transmembrane</keyword>
<evidence type="ECO:0000256" key="1">
    <source>
        <dbReference type="ARBA" id="ARBA00004651"/>
    </source>
</evidence>
<evidence type="ECO:0000256" key="5">
    <source>
        <dbReference type="ARBA" id="ARBA00022989"/>
    </source>
</evidence>
<dbReference type="PANTHER" id="PTHR43386">
    <property type="entry name" value="OLIGOPEPTIDE TRANSPORT SYSTEM PERMEASE PROTEIN APPC"/>
    <property type="match status" value="1"/>
</dbReference>
<evidence type="ECO:0000313" key="10">
    <source>
        <dbReference type="Proteomes" id="UP001297600"/>
    </source>
</evidence>
<evidence type="ECO:0000259" key="8">
    <source>
        <dbReference type="PROSITE" id="PS50928"/>
    </source>
</evidence>
<proteinExistence type="inferred from homology"/>
<protein>
    <submittedName>
        <fullName evidence="9">ABC transporter permease</fullName>
    </submittedName>
</protein>
<dbReference type="SUPFAM" id="SSF161098">
    <property type="entry name" value="MetI-like"/>
    <property type="match status" value="1"/>
</dbReference>
<name>A0ABS9MPR8_9BURK</name>
<dbReference type="InterPro" id="IPR000515">
    <property type="entry name" value="MetI-like"/>
</dbReference>
<comment type="caution">
    <text evidence="9">The sequence shown here is derived from an EMBL/GenBank/DDBJ whole genome shotgun (WGS) entry which is preliminary data.</text>
</comment>
<evidence type="ECO:0000256" key="2">
    <source>
        <dbReference type="ARBA" id="ARBA00022448"/>
    </source>
</evidence>
<keyword evidence="2 7" id="KW-0813">Transport</keyword>
<keyword evidence="3" id="KW-1003">Cell membrane</keyword>
<dbReference type="Proteomes" id="UP001297600">
    <property type="component" value="Unassembled WGS sequence"/>
</dbReference>
<dbReference type="EMBL" id="JAKNCT010000001">
    <property type="protein sequence ID" value="MCG5030038.1"/>
    <property type="molecule type" value="Genomic_DNA"/>
</dbReference>
<evidence type="ECO:0000256" key="4">
    <source>
        <dbReference type="ARBA" id="ARBA00022692"/>
    </source>
</evidence>
<dbReference type="PANTHER" id="PTHR43386:SF1">
    <property type="entry name" value="D,D-DIPEPTIDE TRANSPORT SYSTEM PERMEASE PROTEIN DDPC-RELATED"/>
    <property type="match status" value="1"/>
</dbReference>
<feature type="transmembrane region" description="Helical" evidence="7">
    <location>
        <begin position="78"/>
        <end position="103"/>
    </location>
</feature>
<evidence type="ECO:0000313" key="9">
    <source>
        <dbReference type="EMBL" id="MCG5030038.1"/>
    </source>
</evidence>
<keyword evidence="6 7" id="KW-0472">Membrane</keyword>
<dbReference type="CDD" id="cd06261">
    <property type="entry name" value="TM_PBP2"/>
    <property type="match status" value="1"/>
</dbReference>
<evidence type="ECO:0000256" key="3">
    <source>
        <dbReference type="ARBA" id="ARBA00022475"/>
    </source>
</evidence>
<evidence type="ECO:0000256" key="7">
    <source>
        <dbReference type="RuleBase" id="RU363032"/>
    </source>
</evidence>
<dbReference type="PROSITE" id="PS50928">
    <property type="entry name" value="ABC_TM1"/>
    <property type="match status" value="1"/>
</dbReference>
<accession>A0ABS9MPR8</accession>
<reference evidence="9 10" key="1">
    <citation type="submission" date="2022-02" db="EMBL/GenBank/DDBJ databases">
        <title>Mesosutterella porci, a novel member of the family Sutterellaceae from pig feces.</title>
        <authorList>
            <person name="Wylensek D."/>
            <person name="Clavel T."/>
        </authorList>
    </citation>
    <scope>NUCLEOTIDE SEQUENCE [LARGE SCALE GENOMIC DNA]</scope>
    <source>
        <strain evidence="10">oilRF-744-wt-GAM-9</strain>
    </source>
</reference>
<comment type="subcellular location">
    <subcellularLocation>
        <location evidence="1 7">Cell membrane</location>
        <topology evidence="1 7">Multi-pass membrane protein</topology>
    </subcellularLocation>
</comment>
<feature type="domain" description="ABC transmembrane type-1" evidence="8">
    <location>
        <begin position="74"/>
        <end position="263"/>
    </location>
</feature>
<dbReference type="Gene3D" id="1.10.3720.10">
    <property type="entry name" value="MetI-like"/>
    <property type="match status" value="1"/>
</dbReference>
<keyword evidence="10" id="KW-1185">Reference proteome</keyword>
<feature type="transmembrane region" description="Helical" evidence="7">
    <location>
        <begin position="124"/>
        <end position="151"/>
    </location>
</feature>
<organism evidence="9 10">
    <name type="scientific">Mesosutterella porci</name>
    <dbReference type="NCBI Taxonomy" id="2915351"/>
    <lineage>
        <taxon>Bacteria</taxon>
        <taxon>Pseudomonadati</taxon>
        <taxon>Pseudomonadota</taxon>
        <taxon>Betaproteobacteria</taxon>
        <taxon>Burkholderiales</taxon>
        <taxon>Sutterellaceae</taxon>
        <taxon>Mesosutterella</taxon>
    </lineage>
</organism>
<gene>
    <name evidence="9" type="ORF">MAF45_01030</name>
</gene>
<sequence>MAPAYRKILSSPSAMACIGFLAFLSLLGLLAPVLPLQSPTEVNLAQKLAPWGAGHLFGTDQLGRDVLSRLIFGIRTTLFWSLAAMAGTLAAGALYGAASAFFRGRTDSVMMRICDVFMSFPSEVLTLAIVGLMGPGIMNMVLACILAKWAWYARMTRGIVRRYTSCGYTDFARVAGARPLAIITGHLLPGAAGELLVLCTVDAGSVILLISTLSFLGLGVQPPDPEWGMMLAEAKEVLSLYPWQMVPPGLTVMATVAAFNYLGDALRDALDPKHAVGGTSHDAA</sequence>
<keyword evidence="5 7" id="KW-1133">Transmembrane helix</keyword>
<evidence type="ECO:0000256" key="6">
    <source>
        <dbReference type="ARBA" id="ARBA00023136"/>
    </source>
</evidence>
<dbReference type="InterPro" id="IPR050366">
    <property type="entry name" value="BP-dependent_transpt_permease"/>
</dbReference>
<dbReference type="Pfam" id="PF00528">
    <property type="entry name" value="BPD_transp_1"/>
    <property type="match status" value="1"/>
</dbReference>
<dbReference type="InterPro" id="IPR035906">
    <property type="entry name" value="MetI-like_sf"/>
</dbReference>
<dbReference type="RefSeq" id="WP_237977694.1">
    <property type="nucleotide sequence ID" value="NZ_JAKNCT010000001.1"/>
</dbReference>
<comment type="similarity">
    <text evidence="7">Belongs to the binding-protein-dependent transport system permease family.</text>
</comment>